<dbReference type="HOGENOM" id="CLU_114827_0_0_5"/>
<accession>Q3SU21</accession>
<dbReference type="OrthoDB" id="8158907at2"/>
<dbReference type="STRING" id="323098.Nwi_0958"/>
<gene>
    <name evidence="1" type="ordered locus">Nwi_0958</name>
</gene>
<dbReference type="RefSeq" id="WP_011314261.1">
    <property type="nucleotide sequence ID" value="NC_007406.1"/>
</dbReference>
<dbReference type="eggNOG" id="ENOG50347MQ">
    <property type="taxonomic scope" value="Bacteria"/>
</dbReference>
<dbReference type="EMBL" id="CP000115">
    <property type="protein sequence ID" value="ABA04220.1"/>
    <property type="molecule type" value="Genomic_DNA"/>
</dbReference>
<evidence type="ECO:0000313" key="2">
    <source>
        <dbReference type="Proteomes" id="UP000002531"/>
    </source>
</evidence>
<protein>
    <submittedName>
        <fullName evidence="1">Uncharacterized protein</fullName>
    </submittedName>
</protein>
<dbReference type="KEGG" id="nwi:Nwi_0958"/>
<organism evidence="1 2">
    <name type="scientific">Nitrobacter winogradskyi (strain ATCC 25391 / DSM 10237 / CIP 104748 / NCIMB 11846 / Nb-255)</name>
    <dbReference type="NCBI Taxonomy" id="323098"/>
    <lineage>
        <taxon>Bacteria</taxon>
        <taxon>Pseudomonadati</taxon>
        <taxon>Pseudomonadota</taxon>
        <taxon>Alphaproteobacteria</taxon>
        <taxon>Hyphomicrobiales</taxon>
        <taxon>Nitrobacteraceae</taxon>
        <taxon>Nitrobacter</taxon>
    </lineage>
</organism>
<reference evidence="1 2" key="1">
    <citation type="journal article" date="2006" name="Appl. Environ. Microbiol.">
        <title>Genome sequence of the chemolithoautotrophic nitrite-oxidizing bacterium Nitrobacter winogradskyi Nb-255.</title>
        <authorList>
            <person name="Starkenburg S.R."/>
            <person name="Chain P.S."/>
            <person name="Sayavedra-Soto L.A."/>
            <person name="Hauser L."/>
            <person name="Land M.L."/>
            <person name="Larimer F.W."/>
            <person name="Malfatti S.A."/>
            <person name="Klotz M.G."/>
            <person name="Bottomley P.J."/>
            <person name="Arp D.J."/>
            <person name="Hickey W.J."/>
        </authorList>
    </citation>
    <scope>NUCLEOTIDE SEQUENCE [LARGE SCALE GENOMIC DNA]</scope>
    <source>
        <strain evidence="2">ATCC 25391 / DSM 10237 / CIP 104748 / NCIMB 11846 / Nb-255</strain>
    </source>
</reference>
<evidence type="ECO:0000313" key="1">
    <source>
        <dbReference type="EMBL" id="ABA04220.1"/>
    </source>
</evidence>
<sequence>MLRWAVAMAEVRRGRRAAVTTIGPLVERSRASLNGIPDTAWRDPYLAGFMLTLITIVARIGCRDLQDHDLSLVQSQAWGAITGMDADLIGEDALTLSSSHPREFQHGCYTAMMVATRLCDPGAVASIGYEPWQITEALPEADGLMGDAHNIGTALSPATGNWVDAFDAYIAGLPLAKPT</sequence>
<keyword evidence="2" id="KW-1185">Reference proteome</keyword>
<name>Q3SU21_NITWN</name>
<dbReference type="AlphaFoldDB" id="Q3SU21"/>
<dbReference type="Proteomes" id="UP000002531">
    <property type="component" value="Chromosome"/>
</dbReference>
<proteinExistence type="predicted"/>